<dbReference type="AlphaFoldDB" id="A0A2U0ULX0"/>
<name>A0A2U0ULX0_9BACT</name>
<dbReference type="Proteomes" id="UP000245870">
    <property type="component" value="Unassembled WGS sequence"/>
</dbReference>
<reference evidence="1 2" key="1">
    <citation type="submission" date="2018-05" db="EMBL/GenBank/DDBJ databases">
        <title>Genomic Encyclopedia of Type Strains, Phase IV (KMG-IV): sequencing the most valuable type-strain genomes for metagenomic binning, comparative biology and taxonomic classification.</title>
        <authorList>
            <person name="Goeker M."/>
        </authorList>
    </citation>
    <scope>NUCLEOTIDE SEQUENCE [LARGE SCALE GENOMIC DNA]</scope>
    <source>
        <strain evidence="1 2">DSM 100333</strain>
    </source>
</reference>
<keyword evidence="2" id="KW-1185">Reference proteome</keyword>
<organism evidence="1 2">
    <name type="scientific">Hallella colorans</name>
    <dbReference type="NCBI Taxonomy" id="1703337"/>
    <lineage>
        <taxon>Bacteria</taxon>
        <taxon>Pseudomonadati</taxon>
        <taxon>Bacteroidota</taxon>
        <taxon>Bacteroidia</taxon>
        <taxon>Bacteroidales</taxon>
        <taxon>Prevotellaceae</taxon>
        <taxon>Hallella</taxon>
    </lineage>
</organism>
<gene>
    <name evidence="1" type="ORF">C7379_102137</name>
</gene>
<sequence length="35" mass="4042">MLQKYEANAAKIVFLRHRHWALIAPPLALKRTLNG</sequence>
<proteinExistence type="predicted"/>
<protein>
    <submittedName>
        <fullName evidence="1">Uncharacterized protein</fullName>
    </submittedName>
</protein>
<accession>A0A2U0ULX0</accession>
<evidence type="ECO:0000313" key="1">
    <source>
        <dbReference type="EMBL" id="PVX58618.1"/>
    </source>
</evidence>
<evidence type="ECO:0000313" key="2">
    <source>
        <dbReference type="Proteomes" id="UP000245870"/>
    </source>
</evidence>
<comment type="caution">
    <text evidence="1">The sequence shown here is derived from an EMBL/GenBank/DDBJ whole genome shotgun (WGS) entry which is preliminary data.</text>
</comment>
<dbReference type="EMBL" id="QENY01000002">
    <property type="protein sequence ID" value="PVX58618.1"/>
    <property type="molecule type" value="Genomic_DNA"/>
</dbReference>